<proteinExistence type="inferred from homology"/>
<name>A0ABU0FNV7_9HYPH</name>
<dbReference type="SUPFAM" id="SSF53067">
    <property type="entry name" value="Actin-like ATPase domain"/>
    <property type="match status" value="1"/>
</dbReference>
<reference evidence="2 3" key="1">
    <citation type="submission" date="2023-07" db="EMBL/GenBank/DDBJ databases">
        <title>Genomic Encyclopedia of Type Strains, Phase IV (KMG-IV): sequencing the most valuable type-strain genomes for metagenomic binning, comparative biology and taxonomic classification.</title>
        <authorList>
            <person name="Goeker M."/>
        </authorList>
    </citation>
    <scope>NUCLEOTIDE SEQUENCE [LARGE SCALE GENOMIC DNA]</scope>
    <source>
        <strain evidence="2 3">DSM 5896</strain>
    </source>
</reference>
<comment type="similarity">
    <text evidence="1">Belongs to the ROK (NagC/XylR) family.</text>
</comment>
<dbReference type="EC" id="2.7.1.2" evidence="2"/>
<dbReference type="InterPro" id="IPR043129">
    <property type="entry name" value="ATPase_NBD"/>
</dbReference>
<dbReference type="InterPro" id="IPR049874">
    <property type="entry name" value="ROK_cs"/>
</dbReference>
<keyword evidence="3" id="KW-1185">Reference proteome</keyword>
<dbReference type="GO" id="GO:0004340">
    <property type="term" value="F:glucokinase activity"/>
    <property type="evidence" value="ECO:0007669"/>
    <property type="project" value="UniProtKB-EC"/>
</dbReference>
<evidence type="ECO:0000313" key="3">
    <source>
        <dbReference type="Proteomes" id="UP001237448"/>
    </source>
</evidence>
<dbReference type="RefSeq" id="WP_307436157.1">
    <property type="nucleotide sequence ID" value="NZ_JAUSVK010000001.1"/>
</dbReference>
<sequence length="319" mass="33098">MRRRALGIDLGGTQVRAALVDADGAVLRRASARTDVGGGPPAILAQFARLMAEIGADTATLAGVGVCAPGPLDSATGTFIHVPTLPRWEGFALRDRLAADLGLPVVVEGDAIAAAYGEWRFGAGRGLDHLLYITVSTGIGGGVVSDGRLLHGRRGMAAHVGHFRMATDGPRCACGAVGCFEAFAAGTALDRRARQAVLDHPDSLLASMAATDPAHAGHVVEAARQGDAVALRLLDQEAAYLGEGITSLIHLYSPERVIIGGGVSNGLDLMQARIHRVIEETAMPSFRDVRVVRAGLGDNAGLVGAAALILFDERRRAQA</sequence>
<keyword evidence="2" id="KW-0808">Transferase</keyword>
<dbReference type="PROSITE" id="PS01125">
    <property type="entry name" value="ROK"/>
    <property type="match status" value="1"/>
</dbReference>
<accession>A0ABU0FNV7</accession>
<dbReference type="PANTHER" id="PTHR18964">
    <property type="entry name" value="ROK (REPRESSOR, ORF, KINASE) FAMILY"/>
    <property type="match status" value="1"/>
</dbReference>
<dbReference type="Proteomes" id="UP001237448">
    <property type="component" value="Unassembled WGS sequence"/>
</dbReference>
<evidence type="ECO:0000313" key="2">
    <source>
        <dbReference type="EMBL" id="MDQ0396216.1"/>
    </source>
</evidence>
<gene>
    <name evidence="2" type="ORF">J3R73_006008</name>
</gene>
<dbReference type="PANTHER" id="PTHR18964:SF149">
    <property type="entry name" value="BIFUNCTIONAL UDP-N-ACETYLGLUCOSAMINE 2-EPIMERASE_N-ACETYLMANNOSAMINE KINASE"/>
    <property type="match status" value="1"/>
</dbReference>
<dbReference type="Gene3D" id="3.30.420.40">
    <property type="match status" value="2"/>
</dbReference>
<protein>
    <submittedName>
        <fullName evidence="2">Glucokinase</fullName>
        <ecNumber evidence="2">2.7.1.2</ecNumber>
    </submittedName>
</protein>
<evidence type="ECO:0000256" key="1">
    <source>
        <dbReference type="ARBA" id="ARBA00006479"/>
    </source>
</evidence>
<dbReference type="EMBL" id="JAUSVK010000001">
    <property type="protein sequence ID" value="MDQ0396216.1"/>
    <property type="molecule type" value="Genomic_DNA"/>
</dbReference>
<dbReference type="InterPro" id="IPR000600">
    <property type="entry name" value="ROK"/>
</dbReference>
<comment type="caution">
    <text evidence="2">The sequence shown here is derived from an EMBL/GenBank/DDBJ whole genome shotgun (WGS) entry which is preliminary data.</text>
</comment>
<dbReference type="Pfam" id="PF00480">
    <property type="entry name" value="ROK"/>
    <property type="match status" value="1"/>
</dbReference>
<organism evidence="2 3">
    <name type="scientific">Labrys monachus</name>
    <dbReference type="NCBI Taxonomy" id="217067"/>
    <lineage>
        <taxon>Bacteria</taxon>
        <taxon>Pseudomonadati</taxon>
        <taxon>Pseudomonadota</taxon>
        <taxon>Alphaproteobacteria</taxon>
        <taxon>Hyphomicrobiales</taxon>
        <taxon>Xanthobacteraceae</taxon>
        <taxon>Labrys</taxon>
    </lineage>
</organism>